<evidence type="ECO:0000256" key="1">
    <source>
        <dbReference type="ARBA" id="ARBA00004496"/>
    </source>
</evidence>
<keyword evidence="13 15" id="KW-0234">DNA repair</keyword>
<keyword evidence="6 15" id="KW-0548">Nucleotidyltransferase</keyword>
<keyword evidence="3 15" id="KW-0515">Mutator protein</keyword>
<dbReference type="GO" id="GO:0042276">
    <property type="term" value="P:error-prone translesion synthesis"/>
    <property type="evidence" value="ECO:0007669"/>
    <property type="project" value="TreeGrafter"/>
</dbReference>
<name>A0A1G2B990_9BACT</name>
<dbReference type="InterPro" id="IPR036775">
    <property type="entry name" value="DNA_pol_Y-fam_lit_finger_sf"/>
</dbReference>
<evidence type="ECO:0000313" key="17">
    <source>
        <dbReference type="EMBL" id="OGY85266.1"/>
    </source>
</evidence>
<keyword evidence="12 15" id="KW-0238">DNA-binding</keyword>
<dbReference type="GO" id="GO:0005829">
    <property type="term" value="C:cytosol"/>
    <property type="evidence" value="ECO:0007669"/>
    <property type="project" value="TreeGrafter"/>
</dbReference>
<evidence type="ECO:0000256" key="3">
    <source>
        <dbReference type="ARBA" id="ARBA00022457"/>
    </source>
</evidence>
<dbReference type="Gene3D" id="3.40.1170.60">
    <property type="match status" value="1"/>
</dbReference>
<feature type="domain" description="UmuC" evidence="16">
    <location>
        <begin position="15"/>
        <end position="195"/>
    </location>
</feature>
<proteinExistence type="inferred from homology"/>
<dbReference type="SUPFAM" id="SSF100879">
    <property type="entry name" value="Lesion bypass DNA polymerase (Y-family), little finger domain"/>
    <property type="match status" value="1"/>
</dbReference>
<evidence type="ECO:0000256" key="14">
    <source>
        <dbReference type="ARBA" id="ARBA00049244"/>
    </source>
</evidence>
<comment type="caution">
    <text evidence="17">The sequence shown here is derived from an EMBL/GenBank/DDBJ whole genome shotgun (WGS) entry which is preliminary data.</text>
</comment>
<dbReference type="Proteomes" id="UP000176952">
    <property type="component" value="Unassembled WGS sequence"/>
</dbReference>
<evidence type="ECO:0000256" key="4">
    <source>
        <dbReference type="ARBA" id="ARBA00022490"/>
    </source>
</evidence>
<dbReference type="InterPro" id="IPR043128">
    <property type="entry name" value="Rev_trsase/Diguanyl_cyclase"/>
</dbReference>
<evidence type="ECO:0000256" key="7">
    <source>
        <dbReference type="ARBA" id="ARBA00022705"/>
    </source>
</evidence>
<sequence>MNTYYYPIHKEPRFIFHVDLDAFFASVEKVLHPEWKNKAVIVGGATNRGVVACPSYEARALGVKTAMPAYKARMIAPQAIFVQGNFANYRRFSEKFFDVLFEFSDKLEPRSLDEAYIDVSHLAKNVQEAHQLAKDVQFMIQKKLGLSASIGVAKNKVCAKVASDMRKPGGITIVTPGQEKLFLSSLPIENLPGIGYRTKQVLNGLNIWRIGQLAGFPEKVLIDTFGKSGRMLHAFANGMDFREVQAPQESKSVSHSRTLFRDTRDVTMLKSELWQLLEKVCARLRQQRRTSDTVTVTVRFSDFSTFSKQKKIYHASYLEKELWSTAEQLLHDLLQERRPVRLVGVAASNLQKISPQTSLFDYPFSKIKNIQLALDKIRRNFGFEAIQSGRALQTQK</sequence>
<dbReference type="Gene3D" id="3.30.70.270">
    <property type="match status" value="1"/>
</dbReference>
<dbReference type="GO" id="GO:0003684">
    <property type="term" value="F:damaged DNA binding"/>
    <property type="evidence" value="ECO:0007669"/>
    <property type="project" value="InterPro"/>
</dbReference>
<keyword evidence="11 15" id="KW-0239">DNA-directed DNA polymerase</keyword>
<accession>A0A1G2B990</accession>
<comment type="cofactor">
    <cofactor evidence="15">
        <name>Mg(2+)</name>
        <dbReference type="ChEBI" id="CHEBI:18420"/>
    </cofactor>
    <text evidence="15">Binds 2 magnesium ions per subunit.</text>
</comment>
<comment type="subcellular location">
    <subcellularLocation>
        <location evidence="1 15">Cytoplasm</location>
    </subcellularLocation>
</comment>
<protein>
    <recommendedName>
        <fullName evidence="15">DNA polymerase IV</fullName>
        <shortName evidence="15">Pol IV</shortName>
        <ecNumber evidence="15">2.7.7.7</ecNumber>
    </recommendedName>
</protein>
<keyword evidence="4 15" id="KW-0963">Cytoplasm</keyword>
<evidence type="ECO:0000256" key="2">
    <source>
        <dbReference type="ARBA" id="ARBA00010945"/>
    </source>
</evidence>
<dbReference type="InterPro" id="IPR050116">
    <property type="entry name" value="DNA_polymerase-Y"/>
</dbReference>
<dbReference type="Gene3D" id="1.10.150.20">
    <property type="entry name" value="5' to 3' exonuclease, C-terminal subdomain"/>
    <property type="match status" value="1"/>
</dbReference>
<evidence type="ECO:0000256" key="5">
    <source>
        <dbReference type="ARBA" id="ARBA00022679"/>
    </source>
</evidence>
<evidence type="ECO:0000313" key="18">
    <source>
        <dbReference type="Proteomes" id="UP000176952"/>
    </source>
</evidence>
<evidence type="ECO:0000256" key="9">
    <source>
        <dbReference type="ARBA" id="ARBA00022763"/>
    </source>
</evidence>
<evidence type="ECO:0000256" key="10">
    <source>
        <dbReference type="ARBA" id="ARBA00022842"/>
    </source>
</evidence>
<keyword evidence="9 15" id="KW-0227">DNA damage</keyword>
<dbReference type="PROSITE" id="PS50173">
    <property type="entry name" value="UMUC"/>
    <property type="match status" value="1"/>
</dbReference>
<dbReference type="EMBL" id="MHKD01000003">
    <property type="protein sequence ID" value="OGY85266.1"/>
    <property type="molecule type" value="Genomic_DNA"/>
</dbReference>
<dbReference type="GO" id="GO:0006281">
    <property type="term" value="P:DNA repair"/>
    <property type="evidence" value="ECO:0007669"/>
    <property type="project" value="UniProtKB-UniRule"/>
</dbReference>
<dbReference type="NCBIfam" id="NF002677">
    <property type="entry name" value="PRK02406.1"/>
    <property type="match status" value="1"/>
</dbReference>
<dbReference type="GO" id="GO:0009432">
    <property type="term" value="P:SOS response"/>
    <property type="evidence" value="ECO:0007669"/>
    <property type="project" value="TreeGrafter"/>
</dbReference>
<keyword evidence="5 15" id="KW-0808">Transferase</keyword>
<evidence type="ECO:0000256" key="12">
    <source>
        <dbReference type="ARBA" id="ARBA00023125"/>
    </source>
</evidence>
<dbReference type="CDD" id="cd03586">
    <property type="entry name" value="PolY_Pol_IV_kappa"/>
    <property type="match status" value="1"/>
</dbReference>
<evidence type="ECO:0000256" key="8">
    <source>
        <dbReference type="ARBA" id="ARBA00022723"/>
    </source>
</evidence>
<evidence type="ECO:0000259" key="16">
    <source>
        <dbReference type="PROSITE" id="PS50173"/>
    </source>
</evidence>
<organism evidence="17 18">
    <name type="scientific">Candidatus Kerfeldbacteria bacterium RIFCSPHIGHO2_12_FULL_48_17</name>
    <dbReference type="NCBI Taxonomy" id="1798542"/>
    <lineage>
        <taxon>Bacteria</taxon>
        <taxon>Candidatus Kerfeldiibacteriota</taxon>
    </lineage>
</organism>
<dbReference type="STRING" id="1798542.A3F54_00155"/>
<comment type="catalytic activity">
    <reaction evidence="14 15">
        <text>DNA(n) + a 2'-deoxyribonucleoside 5'-triphosphate = DNA(n+1) + diphosphate</text>
        <dbReference type="Rhea" id="RHEA:22508"/>
        <dbReference type="Rhea" id="RHEA-COMP:17339"/>
        <dbReference type="Rhea" id="RHEA-COMP:17340"/>
        <dbReference type="ChEBI" id="CHEBI:33019"/>
        <dbReference type="ChEBI" id="CHEBI:61560"/>
        <dbReference type="ChEBI" id="CHEBI:173112"/>
        <dbReference type="EC" id="2.7.7.7"/>
    </reaction>
</comment>
<dbReference type="GO" id="GO:0003887">
    <property type="term" value="F:DNA-directed DNA polymerase activity"/>
    <property type="evidence" value="ECO:0007669"/>
    <property type="project" value="UniProtKB-UniRule"/>
</dbReference>
<evidence type="ECO:0000256" key="6">
    <source>
        <dbReference type="ARBA" id="ARBA00022695"/>
    </source>
</evidence>
<feature type="binding site" evidence="15">
    <location>
        <position position="19"/>
    </location>
    <ligand>
        <name>Mg(2+)</name>
        <dbReference type="ChEBI" id="CHEBI:18420"/>
    </ligand>
</feature>
<dbReference type="AlphaFoldDB" id="A0A1G2B990"/>
<comment type="subunit">
    <text evidence="15">Monomer.</text>
</comment>
<dbReference type="SUPFAM" id="SSF56672">
    <property type="entry name" value="DNA/RNA polymerases"/>
    <property type="match status" value="1"/>
</dbReference>
<dbReference type="Pfam" id="PF11799">
    <property type="entry name" value="IMS_C"/>
    <property type="match status" value="1"/>
</dbReference>
<dbReference type="InterPro" id="IPR053848">
    <property type="entry name" value="IMS_HHH_1"/>
</dbReference>
<evidence type="ECO:0000256" key="15">
    <source>
        <dbReference type="HAMAP-Rule" id="MF_01113"/>
    </source>
</evidence>
<dbReference type="EC" id="2.7.7.7" evidence="15"/>
<dbReference type="GO" id="GO:0000287">
    <property type="term" value="F:magnesium ion binding"/>
    <property type="evidence" value="ECO:0007669"/>
    <property type="project" value="UniProtKB-UniRule"/>
</dbReference>
<dbReference type="InterPro" id="IPR001126">
    <property type="entry name" value="UmuC"/>
</dbReference>
<dbReference type="InterPro" id="IPR043502">
    <property type="entry name" value="DNA/RNA_pol_sf"/>
</dbReference>
<dbReference type="PANTHER" id="PTHR11076:SF33">
    <property type="entry name" value="DNA POLYMERASE KAPPA"/>
    <property type="match status" value="1"/>
</dbReference>
<feature type="active site" evidence="15">
    <location>
        <position position="114"/>
    </location>
</feature>
<dbReference type="HAMAP" id="MF_01113">
    <property type="entry name" value="DNApol_IV"/>
    <property type="match status" value="1"/>
</dbReference>
<feature type="site" description="Substrate discrimination" evidence="15">
    <location>
        <position position="24"/>
    </location>
</feature>
<dbReference type="PANTHER" id="PTHR11076">
    <property type="entry name" value="DNA REPAIR POLYMERASE UMUC / TRANSFERASE FAMILY MEMBER"/>
    <property type="match status" value="1"/>
</dbReference>
<feature type="binding site" evidence="15">
    <location>
        <position position="113"/>
    </location>
    <ligand>
        <name>Mg(2+)</name>
        <dbReference type="ChEBI" id="CHEBI:18420"/>
    </ligand>
</feature>
<evidence type="ECO:0000256" key="13">
    <source>
        <dbReference type="ARBA" id="ARBA00023204"/>
    </source>
</evidence>
<comment type="similarity">
    <text evidence="2 15">Belongs to the DNA polymerase type-Y family.</text>
</comment>
<dbReference type="Pfam" id="PF00817">
    <property type="entry name" value="IMS"/>
    <property type="match status" value="1"/>
</dbReference>
<dbReference type="GO" id="GO:0006261">
    <property type="term" value="P:DNA-templated DNA replication"/>
    <property type="evidence" value="ECO:0007669"/>
    <property type="project" value="UniProtKB-UniRule"/>
</dbReference>
<dbReference type="InterPro" id="IPR022880">
    <property type="entry name" value="DNApol_IV"/>
</dbReference>
<keyword evidence="8 15" id="KW-0479">Metal-binding</keyword>
<gene>
    <name evidence="15" type="primary">dinB</name>
    <name evidence="17" type="ORF">A3F54_00155</name>
</gene>
<reference evidence="17 18" key="1">
    <citation type="journal article" date="2016" name="Nat. Commun.">
        <title>Thousands of microbial genomes shed light on interconnected biogeochemical processes in an aquifer system.</title>
        <authorList>
            <person name="Anantharaman K."/>
            <person name="Brown C.T."/>
            <person name="Hug L.A."/>
            <person name="Sharon I."/>
            <person name="Castelle C.J."/>
            <person name="Probst A.J."/>
            <person name="Thomas B.C."/>
            <person name="Singh A."/>
            <person name="Wilkins M.J."/>
            <person name="Karaoz U."/>
            <person name="Brodie E.L."/>
            <person name="Williams K.H."/>
            <person name="Hubbard S.S."/>
            <person name="Banfield J.F."/>
        </authorList>
    </citation>
    <scope>NUCLEOTIDE SEQUENCE [LARGE SCALE GENOMIC DNA]</scope>
</reference>
<evidence type="ECO:0000256" key="11">
    <source>
        <dbReference type="ARBA" id="ARBA00022932"/>
    </source>
</evidence>
<dbReference type="Pfam" id="PF21999">
    <property type="entry name" value="IMS_HHH_1"/>
    <property type="match status" value="1"/>
</dbReference>
<dbReference type="Gene3D" id="3.30.1490.100">
    <property type="entry name" value="DNA polymerase, Y-family, little finger domain"/>
    <property type="match status" value="1"/>
</dbReference>
<keyword evidence="7 15" id="KW-0235">DNA replication</keyword>
<keyword evidence="10 15" id="KW-0460">Magnesium</keyword>
<comment type="function">
    <text evidence="15">Poorly processive, error-prone DNA polymerase involved in untargeted mutagenesis. Copies undamaged DNA at stalled replication forks, which arise in vivo from mismatched or misaligned primer ends. These misaligned primers can be extended by PolIV. Exhibits no 3'-5' exonuclease (proofreading) activity. May be involved in translesional synthesis, in conjunction with the beta clamp from PolIII.</text>
</comment>
<dbReference type="InterPro" id="IPR017961">
    <property type="entry name" value="DNA_pol_Y-fam_little_finger"/>
</dbReference>